<dbReference type="Proteomes" id="UP000753724">
    <property type="component" value="Unassembled WGS sequence"/>
</dbReference>
<comment type="caution">
    <text evidence="1">The sequence shown here is derived from an EMBL/GenBank/DDBJ whole genome shotgun (WGS) entry which is preliminary data.</text>
</comment>
<dbReference type="EMBL" id="JAAAPO010000003">
    <property type="protein sequence ID" value="NBC36826.1"/>
    <property type="molecule type" value="Genomic_DNA"/>
</dbReference>
<evidence type="ECO:0000313" key="2">
    <source>
        <dbReference type="Proteomes" id="UP000753724"/>
    </source>
</evidence>
<accession>A0ABW9XE73</accession>
<name>A0ABW9XE73_9SPHN</name>
<keyword evidence="2" id="KW-1185">Reference proteome</keyword>
<gene>
    <name evidence="1" type="ORF">GTZ99_09680</name>
</gene>
<evidence type="ECO:0000313" key="1">
    <source>
        <dbReference type="EMBL" id="NBC36826.1"/>
    </source>
</evidence>
<protein>
    <submittedName>
        <fullName evidence="1">SH3 domain-containing protein</fullName>
    </submittedName>
</protein>
<organism evidence="1 2">
    <name type="scientific">Novosphingobium ovatum</name>
    <dbReference type="NCBI Taxonomy" id="1908523"/>
    <lineage>
        <taxon>Bacteria</taxon>
        <taxon>Pseudomonadati</taxon>
        <taxon>Pseudomonadota</taxon>
        <taxon>Alphaproteobacteria</taxon>
        <taxon>Sphingomonadales</taxon>
        <taxon>Sphingomonadaceae</taxon>
        <taxon>Novosphingobium</taxon>
    </lineage>
</organism>
<sequence>MSGPCARPDPMTVPVRGDLAHIRMAGRVFVPHYIIPMPHTARADTPVLAKIGGEVIATLPAGAVFDVLDVASGHAWGEVPGGAIGYVAADALENAA</sequence>
<reference evidence="2" key="1">
    <citation type="submission" date="2020-01" db="EMBL/GenBank/DDBJ databases">
        <title>Sphingomonas sp. strain CSW-10.</title>
        <authorList>
            <person name="Chen W.-M."/>
        </authorList>
    </citation>
    <scope>NUCLEOTIDE SEQUENCE [LARGE SCALE GENOMIC DNA]</scope>
    <source>
        <strain evidence="2">FSY-8</strain>
    </source>
</reference>
<proteinExistence type="predicted"/>